<dbReference type="InterPro" id="IPR030388">
    <property type="entry name" value="G_ERA_dom"/>
</dbReference>
<evidence type="ECO:0000256" key="8">
    <source>
        <dbReference type="RuleBase" id="RU003761"/>
    </source>
</evidence>
<dbReference type="InterPro" id="IPR006073">
    <property type="entry name" value="GTP-bd"/>
</dbReference>
<dbReference type="InterPro" id="IPR015946">
    <property type="entry name" value="KH_dom-like_a/b"/>
</dbReference>
<comment type="subcellular location">
    <subcellularLocation>
        <location evidence="6">Cytoplasm</location>
    </subcellularLocation>
    <subcellularLocation>
        <location evidence="6">Cell membrane</location>
        <topology evidence="6">Peripheral membrane protein</topology>
    </subcellularLocation>
</comment>
<evidence type="ECO:0000259" key="10">
    <source>
        <dbReference type="PROSITE" id="PS51713"/>
    </source>
</evidence>
<feature type="region of interest" description="G1" evidence="7">
    <location>
        <begin position="12"/>
        <end position="19"/>
    </location>
</feature>
<evidence type="ECO:0000313" key="11">
    <source>
        <dbReference type="EMBL" id="RST69966.1"/>
    </source>
</evidence>
<dbReference type="GO" id="GO:0005525">
    <property type="term" value="F:GTP binding"/>
    <property type="evidence" value="ECO:0007669"/>
    <property type="project" value="UniProtKB-UniRule"/>
</dbReference>
<evidence type="ECO:0000256" key="5">
    <source>
        <dbReference type="ARBA" id="ARBA00023134"/>
    </source>
</evidence>
<evidence type="ECO:0000256" key="3">
    <source>
        <dbReference type="ARBA" id="ARBA00022741"/>
    </source>
</evidence>
<proteinExistence type="inferred from homology"/>
<evidence type="ECO:0000256" key="4">
    <source>
        <dbReference type="ARBA" id="ARBA00022884"/>
    </source>
</evidence>
<dbReference type="EMBL" id="RXFM01000019">
    <property type="protein sequence ID" value="RST69966.1"/>
    <property type="molecule type" value="Genomic_DNA"/>
</dbReference>
<dbReference type="InterPro" id="IPR027417">
    <property type="entry name" value="P-loop_NTPase"/>
</dbReference>
<feature type="region of interest" description="G3" evidence="7">
    <location>
        <begin position="59"/>
        <end position="62"/>
    </location>
</feature>
<protein>
    <recommendedName>
        <fullName evidence="2 6">GTPase Era</fullName>
    </recommendedName>
</protein>
<keyword evidence="6" id="KW-0963">Cytoplasm</keyword>
<dbReference type="Pfam" id="PF01926">
    <property type="entry name" value="MMR_HSR1"/>
    <property type="match status" value="1"/>
</dbReference>
<feature type="domain" description="Era-type G" evidence="10">
    <location>
        <begin position="4"/>
        <end position="172"/>
    </location>
</feature>
<dbReference type="PANTHER" id="PTHR42698">
    <property type="entry name" value="GTPASE ERA"/>
    <property type="match status" value="1"/>
</dbReference>
<dbReference type="CDD" id="cd22534">
    <property type="entry name" value="KH-II_Era"/>
    <property type="match status" value="1"/>
</dbReference>
<dbReference type="SUPFAM" id="SSF54814">
    <property type="entry name" value="Prokaryotic type KH domain (KH-domain type II)"/>
    <property type="match status" value="1"/>
</dbReference>
<comment type="function">
    <text evidence="6">An essential GTPase that binds both GDP and GTP, with rapid nucleotide exchange. Plays a role in 16S rRNA processing and 30S ribosomal subunit biogenesis and possibly also in cell cycle regulation and energy metabolism.</text>
</comment>
<dbReference type="GO" id="GO:0003924">
    <property type="term" value="F:GTPase activity"/>
    <property type="evidence" value="ECO:0007669"/>
    <property type="project" value="UniProtKB-UniRule"/>
</dbReference>
<sequence length="285" mass="32714">MSKKIGYACFIGAPNSGKSTLFNALLNQKISIVTHKVHTTRDNIKGIITKNNTQLVFIDTPGYLKNPKYRLEKSITKKSLQEIKNVDFICIVIDVSKQNCLENALVDTTYFDSKKQLILIFNKIDLVKDKKILLDLAQKAKDKGFDNIFMISAINYKGVGDFLEYLISKSPSGIWHYNEDDITDRSVKQLAEDITIEQLYKLLNKEIPYNLKVETESWKEEEEVITIHQVITVLKASQKKIILGTKGENIKKISIRSKAGIEKLTNKKVHLYLFIKVKENWMDKL</sequence>
<dbReference type="Proteomes" id="UP000279470">
    <property type="component" value="Unassembled WGS sequence"/>
</dbReference>
<feature type="binding site" evidence="6">
    <location>
        <begin position="12"/>
        <end position="19"/>
    </location>
    <ligand>
        <name>GTP</name>
        <dbReference type="ChEBI" id="CHEBI:37565"/>
    </ligand>
</feature>
<comment type="subunit">
    <text evidence="6">Monomer.</text>
</comment>
<evidence type="ECO:0000256" key="6">
    <source>
        <dbReference type="HAMAP-Rule" id="MF_00367"/>
    </source>
</evidence>
<dbReference type="NCBIfam" id="TIGR00436">
    <property type="entry name" value="era"/>
    <property type="match status" value="1"/>
</dbReference>
<evidence type="ECO:0000256" key="7">
    <source>
        <dbReference type="PROSITE-ProRule" id="PRU01050"/>
    </source>
</evidence>
<feature type="region of interest" description="G2" evidence="7">
    <location>
        <begin position="38"/>
        <end position="42"/>
    </location>
</feature>
<feature type="binding site" evidence="6">
    <location>
        <begin position="122"/>
        <end position="125"/>
    </location>
    <ligand>
        <name>GTP</name>
        <dbReference type="ChEBI" id="CHEBI:37565"/>
    </ligand>
</feature>
<gene>
    <name evidence="6" type="primary">era</name>
    <name evidence="11" type="ORF">EIC27_02115</name>
</gene>
<keyword evidence="6" id="KW-0699">rRNA-binding</keyword>
<name>A0A3R9ZQN0_9RICK</name>
<dbReference type="GO" id="GO:0005886">
    <property type="term" value="C:plasma membrane"/>
    <property type="evidence" value="ECO:0007669"/>
    <property type="project" value="UniProtKB-SubCell"/>
</dbReference>
<keyword evidence="4 6" id="KW-0694">RNA-binding</keyword>
<dbReference type="GO" id="GO:0043024">
    <property type="term" value="F:ribosomal small subunit binding"/>
    <property type="evidence" value="ECO:0007669"/>
    <property type="project" value="TreeGrafter"/>
</dbReference>
<dbReference type="PANTHER" id="PTHR42698:SF1">
    <property type="entry name" value="GTPASE ERA, MITOCHONDRIAL"/>
    <property type="match status" value="1"/>
</dbReference>
<dbReference type="InterPro" id="IPR005225">
    <property type="entry name" value="Small_GTP-bd"/>
</dbReference>
<comment type="caution">
    <text evidence="11">The sequence shown here is derived from an EMBL/GenBank/DDBJ whole genome shotgun (WGS) entry which is preliminary data.</text>
</comment>
<dbReference type="HAMAP" id="MF_00367">
    <property type="entry name" value="GTPase_Era"/>
    <property type="match status" value="1"/>
</dbReference>
<evidence type="ECO:0000313" key="12">
    <source>
        <dbReference type="Proteomes" id="UP000279470"/>
    </source>
</evidence>
<evidence type="ECO:0000259" key="9">
    <source>
        <dbReference type="PROSITE" id="PS50823"/>
    </source>
</evidence>
<dbReference type="InterPro" id="IPR009019">
    <property type="entry name" value="KH_sf_prok-type"/>
</dbReference>
<comment type="similarity">
    <text evidence="1 6 7 8">Belongs to the TRAFAC class TrmE-Era-EngA-EngB-Septin-like GTPase superfamily. Era GTPase family.</text>
</comment>
<evidence type="ECO:0000256" key="1">
    <source>
        <dbReference type="ARBA" id="ARBA00007921"/>
    </source>
</evidence>
<dbReference type="Pfam" id="PF07650">
    <property type="entry name" value="KH_2"/>
    <property type="match status" value="1"/>
</dbReference>
<feature type="binding site" evidence="6">
    <location>
        <begin position="59"/>
        <end position="63"/>
    </location>
    <ligand>
        <name>GTP</name>
        <dbReference type="ChEBI" id="CHEBI:37565"/>
    </ligand>
</feature>
<reference evidence="12" key="1">
    <citation type="submission" date="2018-11" db="EMBL/GenBank/DDBJ databases">
        <title>Phylogenetic, genomic, and biogeographic characterization of a novel and ubiquitous marine invertebrate-associated Rickettsiales parasite, Candidatus Marinoinvertebrata rohwerii, gen. nov., sp. nov.</title>
        <authorList>
            <person name="Klinges J.G."/>
            <person name="Rosales S.M."/>
            <person name="Mcminds R."/>
            <person name="Shaver E.C."/>
            <person name="Shantz A."/>
            <person name="Peters E.C."/>
            <person name="Burkepile D.E."/>
            <person name="Silliman B.R."/>
            <person name="Vega Thurber R.L."/>
        </authorList>
    </citation>
    <scope>NUCLEOTIDE SEQUENCE [LARGE SCALE GENOMIC DNA]</scope>
    <source>
        <strain evidence="12">a_cerv_44</strain>
    </source>
</reference>
<feature type="region of interest" description="G4" evidence="7">
    <location>
        <begin position="122"/>
        <end position="125"/>
    </location>
</feature>
<dbReference type="PROSITE" id="PS50823">
    <property type="entry name" value="KH_TYPE_2"/>
    <property type="match status" value="1"/>
</dbReference>
<dbReference type="RefSeq" id="WP_126044506.1">
    <property type="nucleotide sequence ID" value="NZ_RXFM01000019.1"/>
</dbReference>
<feature type="domain" description="KH type-2" evidence="9">
    <location>
        <begin position="203"/>
        <end position="279"/>
    </location>
</feature>
<dbReference type="OrthoDB" id="9805918at2"/>
<dbReference type="AlphaFoldDB" id="A0A3R9ZQN0"/>
<keyword evidence="6" id="KW-1003">Cell membrane</keyword>
<keyword evidence="6" id="KW-0690">Ribosome biogenesis</keyword>
<evidence type="ECO:0000256" key="2">
    <source>
        <dbReference type="ARBA" id="ARBA00020484"/>
    </source>
</evidence>
<accession>A0A3R9ZQN0</accession>
<dbReference type="GO" id="GO:0000028">
    <property type="term" value="P:ribosomal small subunit assembly"/>
    <property type="evidence" value="ECO:0007669"/>
    <property type="project" value="TreeGrafter"/>
</dbReference>
<dbReference type="Gene3D" id="3.40.50.300">
    <property type="entry name" value="P-loop containing nucleotide triphosphate hydrolases"/>
    <property type="match status" value="1"/>
</dbReference>
<dbReference type="InterPro" id="IPR005662">
    <property type="entry name" value="GTPase_Era-like"/>
</dbReference>
<keyword evidence="3 6" id="KW-0547">Nucleotide-binding</keyword>
<dbReference type="CDD" id="cd04163">
    <property type="entry name" value="Era"/>
    <property type="match status" value="1"/>
</dbReference>
<dbReference type="GO" id="GO:0005737">
    <property type="term" value="C:cytoplasm"/>
    <property type="evidence" value="ECO:0007669"/>
    <property type="project" value="UniProtKB-SubCell"/>
</dbReference>
<dbReference type="NCBIfam" id="NF000908">
    <property type="entry name" value="PRK00089.1"/>
    <property type="match status" value="1"/>
</dbReference>
<dbReference type="NCBIfam" id="TIGR00231">
    <property type="entry name" value="small_GTP"/>
    <property type="match status" value="1"/>
</dbReference>
<feature type="region of interest" description="G5" evidence="7">
    <location>
        <begin position="151"/>
        <end position="153"/>
    </location>
</feature>
<keyword evidence="12" id="KW-1185">Reference proteome</keyword>
<dbReference type="PRINTS" id="PR00326">
    <property type="entry name" value="GTP1OBG"/>
</dbReference>
<dbReference type="Gene3D" id="3.30.300.20">
    <property type="match status" value="1"/>
</dbReference>
<keyword evidence="6" id="KW-0472">Membrane</keyword>
<dbReference type="GO" id="GO:0070181">
    <property type="term" value="F:small ribosomal subunit rRNA binding"/>
    <property type="evidence" value="ECO:0007669"/>
    <property type="project" value="UniProtKB-UniRule"/>
</dbReference>
<dbReference type="SUPFAM" id="SSF52540">
    <property type="entry name" value="P-loop containing nucleoside triphosphate hydrolases"/>
    <property type="match status" value="1"/>
</dbReference>
<dbReference type="PROSITE" id="PS51713">
    <property type="entry name" value="G_ERA"/>
    <property type="match status" value="1"/>
</dbReference>
<organism evidence="11 12">
    <name type="scientific">Candidatus Aquarickettsia rohweri</name>
    <dbReference type="NCBI Taxonomy" id="2602574"/>
    <lineage>
        <taxon>Bacteria</taxon>
        <taxon>Pseudomonadati</taxon>
        <taxon>Pseudomonadota</taxon>
        <taxon>Alphaproteobacteria</taxon>
        <taxon>Rickettsiales</taxon>
        <taxon>Candidatus Midichloriaceae</taxon>
        <taxon>Candidatus Aquarickettsia</taxon>
    </lineage>
</organism>
<keyword evidence="5 6" id="KW-0342">GTP-binding</keyword>
<dbReference type="InterPro" id="IPR004044">
    <property type="entry name" value="KH_dom_type_2"/>
</dbReference>